<evidence type="ECO:0000313" key="2">
    <source>
        <dbReference type="EMBL" id="PSK81095.1"/>
    </source>
</evidence>
<name>A0A2P8C7Z4_9BACT</name>
<organism evidence="2 3">
    <name type="scientific">Prolixibacter denitrificans</name>
    <dbReference type="NCBI Taxonomy" id="1541063"/>
    <lineage>
        <taxon>Bacteria</taxon>
        <taxon>Pseudomonadati</taxon>
        <taxon>Bacteroidota</taxon>
        <taxon>Bacteroidia</taxon>
        <taxon>Marinilabiliales</taxon>
        <taxon>Prolixibacteraceae</taxon>
        <taxon>Prolixibacter</taxon>
    </lineage>
</organism>
<dbReference type="OrthoDB" id="1119157at2"/>
<evidence type="ECO:0000313" key="1">
    <source>
        <dbReference type="EMBL" id="GET22212.1"/>
    </source>
</evidence>
<protein>
    <submittedName>
        <fullName evidence="2">Uncharacterized protein</fullName>
    </submittedName>
</protein>
<accession>A0A2P8C7Z4</accession>
<dbReference type="EMBL" id="PYGC01000011">
    <property type="protein sequence ID" value="PSK81095.1"/>
    <property type="molecule type" value="Genomic_DNA"/>
</dbReference>
<reference evidence="2 3" key="1">
    <citation type="submission" date="2018-03" db="EMBL/GenBank/DDBJ databases">
        <title>Genomic Encyclopedia of Archaeal and Bacterial Type Strains, Phase II (KMG-II): from individual species to whole genera.</title>
        <authorList>
            <person name="Goeker M."/>
        </authorList>
    </citation>
    <scope>NUCLEOTIDE SEQUENCE [LARGE SCALE GENOMIC DNA]</scope>
    <source>
        <strain evidence="2 3">DSM 27267</strain>
    </source>
</reference>
<proteinExistence type="predicted"/>
<dbReference type="Proteomes" id="UP000240621">
    <property type="component" value="Unassembled WGS sequence"/>
</dbReference>
<reference evidence="1 4" key="2">
    <citation type="submission" date="2019-10" db="EMBL/GenBank/DDBJ databases">
        <title>Prolixibacter strains distinguished by the presence of nitrate reductase genes were adept at nitrate-dependent anaerobic corrosion of metallic iron and carbon steel.</title>
        <authorList>
            <person name="Iino T."/>
            <person name="Shono N."/>
            <person name="Ito K."/>
            <person name="Nakamura R."/>
            <person name="Sueoka K."/>
            <person name="Harayama S."/>
            <person name="Ohkuma M."/>
        </authorList>
    </citation>
    <scope>NUCLEOTIDE SEQUENCE [LARGE SCALE GENOMIC DNA]</scope>
    <source>
        <strain evidence="1 4">MIC1-1</strain>
    </source>
</reference>
<dbReference type="AlphaFoldDB" id="A0A2P8C7Z4"/>
<evidence type="ECO:0000313" key="3">
    <source>
        <dbReference type="Proteomes" id="UP000240621"/>
    </source>
</evidence>
<dbReference type="EMBL" id="BLAU01000001">
    <property type="protein sequence ID" value="GET22212.1"/>
    <property type="molecule type" value="Genomic_DNA"/>
</dbReference>
<evidence type="ECO:0000313" key="4">
    <source>
        <dbReference type="Proteomes" id="UP000396862"/>
    </source>
</evidence>
<dbReference type="Proteomes" id="UP000396862">
    <property type="component" value="Unassembled WGS sequence"/>
</dbReference>
<gene>
    <name evidence="2" type="ORF">CLV93_11172</name>
    <name evidence="1" type="ORF">JCM18694_24580</name>
</gene>
<sequence length="208" mass="24198">MVIHTEKLTNKYYLTMAKIKLEFEKLTILRPKERWQLYFVIVAEHPEDHDKMVLTTTPEPYIRLTPRQKNVLNFVPEASDDGADGLFVLERDMPEDRRIKVRVYLRHCRKHTRSAGEMLQQVKGQLGKHAFDIVGDMLGAGALPWLVISKEALPLIGGILRSIKDRDFGFVSMDEEFDEEFETQTELDRMNNFSTGDARIVWSWSVDE</sequence>
<keyword evidence="4" id="KW-1185">Reference proteome</keyword>
<comment type="caution">
    <text evidence="2">The sequence shown here is derived from an EMBL/GenBank/DDBJ whole genome shotgun (WGS) entry which is preliminary data.</text>
</comment>